<dbReference type="SUPFAM" id="SSF55729">
    <property type="entry name" value="Acyl-CoA N-acyltransferases (Nat)"/>
    <property type="match status" value="1"/>
</dbReference>
<evidence type="ECO:0000313" key="4">
    <source>
        <dbReference type="Proteomes" id="UP000241964"/>
    </source>
</evidence>
<dbReference type="Gene3D" id="3.40.630.30">
    <property type="match status" value="1"/>
</dbReference>
<dbReference type="PANTHER" id="PTHR13947">
    <property type="entry name" value="GNAT FAMILY N-ACETYLTRANSFERASE"/>
    <property type="match status" value="1"/>
</dbReference>
<keyword evidence="1 3" id="KW-0808">Transferase</keyword>
<reference evidence="3 4" key="1">
    <citation type="submission" date="2018-03" db="EMBL/GenBank/DDBJ databases">
        <title>Genomic Encyclopedia of Archaeal and Bacterial Type Strains, Phase II (KMG-II): from individual species to whole genera.</title>
        <authorList>
            <person name="Goeker M."/>
        </authorList>
    </citation>
    <scope>NUCLEOTIDE SEQUENCE [LARGE SCALE GENOMIC DNA]</scope>
    <source>
        <strain evidence="3 4">DSM 29057</strain>
    </source>
</reference>
<dbReference type="OrthoDB" id="5419426at2"/>
<dbReference type="Proteomes" id="UP000241964">
    <property type="component" value="Unassembled WGS sequence"/>
</dbReference>
<dbReference type="InterPro" id="IPR000182">
    <property type="entry name" value="GNAT_dom"/>
</dbReference>
<evidence type="ECO:0000259" key="2">
    <source>
        <dbReference type="PROSITE" id="PS51186"/>
    </source>
</evidence>
<comment type="caution">
    <text evidence="3">The sequence shown here is derived from an EMBL/GenBank/DDBJ whole genome shotgun (WGS) entry which is preliminary data.</text>
</comment>
<dbReference type="Pfam" id="PF00583">
    <property type="entry name" value="Acetyltransf_1"/>
    <property type="match status" value="1"/>
</dbReference>
<dbReference type="EMBL" id="PYAS01000001">
    <property type="protein sequence ID" value="PSL33928.1"/>
    <property type="molecule type" value="Genomic_DNA"/>
</dbReference>
<evidence type="ECO:0000313" key="3">
    <source>
        <dbReference type="EMBL" id="PSL33928.1"/>
    </source>
</evidence>
<dbReference type="PANTHER" id="PTHR13947:SF37">
    <property type="entry name" value="LD18367P"/>
    <property type="match status" value="1"/>
</dbReference>
<dbReference type="CDD" id="cd04301">
    <property type="entry name" value="NAT_SF"/>
    <property type="match status" value="1"/>
</dbReference>
<gene>
    <name evidence="3" type="ORF">CLV60_101297</name>
</gene>
<protein>
    <submittedName>
        <fullName evidence="3">Acetyltransferase (GNAT) family protein</fullName>
    </submittedName>
</protein>
<feature type="domain" description="N-acetyltransferase" evidence="2">
    <location>
        <begin position="14"/>
        <end position="171"/>
    </location>
</feature>
<accession>A0A2P8GIY7</accession>
<dbReference type="PROSITE" id="PS51186">
    <property type="entry name" value="GNAT"/>
    <property type="match status" value="1"/>
</dbReference>
<dbReference type="InterPro" id="IPR016181">
    <property type="entry name" value="Acyl_CoA_acyltransferase"/>
</dbReference>
<dbReference type="AlphaFoldDB" id="A0A2P8GIY7"/>
<evidence type="ECO:0000256" key="1">
    <source>
        <dbReference type="ARBA" id="ARBA00022679"/>
    </source>
</evidence>
<name>A0A2P8GIY7_9BACT</name>
<keyword evidence="4" id="KW-1185">Reference proteome</keyword>
<organism evidence="3 4">
    <name type="scientific">Dyadobacter jiangsuensis</name>
    <dbReference type="NCBI Taxonomy" id="1591085"/>
    <lineage>
        <taxon>Bacteria</taxon>
        <taxon>Pseudomonadati</taxon>
        <taxon>Bacteroidota</taxon>
        <taxon>Cytophagia</taxon>
        <taxon>Cytophagales</taxon>
        <taxon>Spirosomataceae</taxon>
        <taxon>Dyadobacter</taxon>
    </lineage>
</organism>
<dbReference type="RefSeq" id="WP_106593602.1">
    <property type="nucleotide sequence ID" value="NZ_PYAS01000001.1"/>
</dbReference>
<dbReference type="GO" id="GO:0008080">
    <property type="term" value="F:N-acetyltransferase activity"/>
    <property type="evidence" value="ECO:0007669"/>
    <property type="project" value="InterPro"/>
</dbReference>
<proteinExistence type="predicted"/>
<dbReference type="InterPro" id="IPR050769">
    <property type="entry name" value="NAT_camello-type"/>
</dbReference>
<sequence length="172" mass="19524">MNTPDAAKPLLSDVTIRNTLRPGDLGLIASIHGDIYAKECGYGLNFEAYVLKGLGEFAQQYDPEKDKLWLCEHDNRVVGCLVAQHRADAVQLRYFIFLPEYRGIGLGKKLMGEFVAFMTSTGCKHAYLWTTEDQQAAIALYERYGFVLSEQRLSDAFDKELTEQKYELTLNQ</sequence>